<evidence type="ECO:0000256" key="6">
    <source>
        <dbReference type="ARBA" id="ARBA00023163"/>
    </source>
</evidence>
<evidence type="ECO:0000256" key="4">
    <source>
        <dbReference type="ARBA" id="ARBA00023015"/>
    </source>
</evidence>
<proteinExistence type="predicted"/>
<dbReference type="Pfam" id="PF00072">
    <property type="entry name" value="Response_reg"/>
    <property type="match status" value="1"/>
</dbReference>
<dbReference type="PROSITE" id="PS50110">
    <property type="entry name" value="RESPONSE_REGULATORY"/>
    <property type="match status" value="1"/>
</dbReference>
<dbReference type="SUPFAM" id="SSF52172">
    <property type="entry name" value="CheY-like"/>
    <property type="match status" value="1"/>
</dbReference>
<keyword evidence="11" id="KW-1185">Reference proteome</keyword>
<gene>
    <name evidence="10" type="ORF">ABID16_002520</name>
</gene>
<dbReference type="InterPro" id="IPR003593">
    <property type="entry name" value="AAA+_ATPase"/>
</dbReference>
<evidence type="ECO:0000256" key="1">
    <source>
        <dbReference type="ARBA" id="ARBA00022741"/>
    </source>
</evidence>
<feature type="domain" description="Response regulatory" evidence="9">
    <location>
        <begin position="7"/>
        <end position="121"/>
    </location>
</feature>
<keyword evidence="2" id="KW-0067">ATP-binding</keyword>
<dbReference type="PANTHER" id="PTHR32071">
    <property type="entry name" value="TRANSCRIPTIONAL REGULATORY PROTEIN"/>
    <property type="match status" value="1"/>
</dbReference>
<feature type="modified residue" description="4-aspartylphosphate" evidence="7">
    <location>
        <position position="55"/>
    </location>
</feature>
<comment type="caution">
    <text evidence="10">The sequence shown here is derived from an EMBL/GenBank/DDBJ whole genome shotgun (WGS) entry which is preliminary data.</text>
</comment>
<dbReference type="PROSITE" id="PS50045">
    <property type="entry name" value="SIGMA54_INTERACT_4"/>
    <property type="match status" value="1"/>
</dbReference>
<dbReference type="CDD" id="cd00009">
    <property type="entry name" value="AAA"/>
    <property type="match status" value="1"/>
</dbReference>
<keyword evidence="4" id="KW-0805">Transcription regulation</keyword>
<keyword evidence="5" id="KW-0238">DNA-binding</keyword>
<dbReference type="InterPro" id="IPR025944">
    <property type="entry name" value="Sigma_54_int_dom_CS"/>
</dbReference>
<keyword evidence="3" id="KW-0902">Two-component regulatory system</keyword>
<dbReference type="Pfam" id="PF00158">
    <property type="entry name" value="Sigma54_activat"/>
    <property type="match status" value="1"/>
</dbReference>
<dbReference type="InterPro" id="IPR002197">
    <property type="entry name" value="HTH_Fis"/>
</dbReference>
<dbReference type="Proteomes" id="UP001549047">
    <property type="component" value="Unassembled WGS sequence"/>
</dbReference>
<protein>
    <submittedName>
        <fullName evidence="10">Two-component system response regulator HupR/HoxA</fullName>
    </submittedName>
</protein>
<organism evidence="10 11">
    <name type="scientific">Rhizobium aquaticum</name>
    <dbReference type="NCBI Taxonomy" id="1549636"/>
    <lineage>
        <taxon>Bacteria</taxon>
        <taxon>Pseudomonadati</taxon>
        <taxon>Pseudomonadota</taxon>
        <taxon>Alphaproteobacteria</taxon>
        <taxon>Hyphomicrobiales</taxon>
        <taxon>Rhizobiaceae</taxon>
        <taxon>Rhizobium/Agrobacterium group</taxon>
        <taxon>Rhizobium</taxon>
    </lineage>
</organism>
<dbReference type="SUPFAM" id="SSF52540">
    <property type="entry name" value="P-loop containing nucleoside triphosphate hydrolases"/>
    <property type="match status" value="1"/>
</dbReference>
<keyword evidence="6" id="KW-0804">Transcription</keyword>
<dbReference type="PROSITE" id="PS00688">
    <property type="entry name" value="SIGMA54_INTERACT_3"/>
    <property type="match status" value="1"/>
</dbReference>
<evidence type="ECO:0000259" key="8">
    <source>
        <dbReference type="PROSITE" id="PS50045"/>
    </source>
</evidence>
<dbReference type="Pfam" id="PF02954">
    <property type="entry name" value="HTH_8"/>
    <property type="match status" value="1"/>
</dbReference>
<evidence type="ECO:0000259" key="9">
    <source>
        <dbReference type="PROSITE" id="PS50110"/>
    </source>
</evidence>
<evidence type="ECO:0000256" key="3">
    <source>
        <dbReference type="ARBA" id="ARBA00023012"/>
    </source>
</evidence>
<dbReference type="SMART" id="SM00448">
    <property type="entry name" value="REC"/>
    <property type="match status" value="1"/>
</dbReference>
<dbReference type="Gene3D" id="1.10.8.60">
    <property type="match status" value="1"/>
</dbReference>
<evidence type="ECO:0000256" key="2">
    <source>
        <dbReference type="ARBA" id="ARBA00022840"/>
    </source>
</evidence>
<keyword evidence="1" id="KW-0547">Nucleotide-binding</keyword>
<accession>A0ABV2J0G3</accession>
<feature type="domain" description="Sigma-54 factor interaction" evidence="8">
    <location>
        <begin position="165"/>
        <end position="394"/>
    </location>
</feature>
<dbReference type="Gene3D" id="3.40.50.300">
    <property type="entry name" value="P-loop containing nucleotide triphosphate hydrolases"/>
    <property type="match status" value="1"/>
</dbReference>
<dbReference type="InterPro" id="IPR058031">
    <property type="entry name" value="AAA_lid_NorR"/>
</dbReference>
<evidence type="ECO:0000256" key="7">
    <source>
        <dbReference type="PROSITE-ProRule" id="PRU00169"/>
    </source>
</evidence>
<evidence type="ECO:0000256" key="5">
    <source>
        <dbReference type="ARBA" id="ARBA00023125"/>
    </source>
</evidence>
<dbReference type="Pfam" id="PF25601">
    <property type="entry name" value="AAA_lid_14"/>
    <property type="match status" value="1"/>
</dbReference>
<dbReference type="InterPro" id="IPR002078">
    <property type="entry name" value="Sigma_54_int"/>
</dbReference>
<dbReference type="InterPro" id="IPR001789">
    <property type="entry name" value="Sig_transdc_resp-reg_receiver"/>
</dbReference>
<dbReference type="Gene3D" id="3.40.50.2300">
    <property type="match status" value="1"/>
</dbReference>
<dbReference type="PANTHER" id="PTHR32071:SF117">
    <property type="entry name" value="PTS-DEPENDENT DIHYDROXYACETONE KINASE OPERON REGULATORY PROTEIN-RELATED"/>
    <property type="match status" value="1"/>
</dbReference>
<dbReference type="EMBL" id="JBEPMB010000003">
    <property type="protein sequence ID" value="MET3614183.1"/>
    <property type="molecule type" value="Genomic_DNA"/>
</dbReference>
<dbReference type="InterPro" id="IPR027417">
    <property type="entry name" value="P-loop_NTPase"/>
</dbReference>
<reference evidence="10 11" key="1">
    <citation type="submission" date="2024-06" db="EMBL/GenBank/DDBJ databases">
        <title>Genomic Encyclopedia of Type Strains, Phase IV (KMG-IV): sequencing the most valuable type-strain genomes for metagenomic binning, comparative biology and taxonomic classification.</title>
        <authorList>
            <person name="Goeker M."/>
        </authorList>
    </citation>
    <scope>NUCLEOTIDE SEQUENCE [LARGE SCALE GENOMIC DNA]</scope>
    <source>
        <strain evidence="10 11">DSM 29780</strain>
    </source>
</reference>
<dbReference type="InterPro" id="IPR009057">
    <property type="entry name" value="Homeodomain-like_sf"/>
</dbReference>
<keyword evidence="7" id="KW-0597">Phosphoprotein</keyword>
<evidence type="ECO:0000313" key="11">
    <source>
        <dbReference type="Proteomes" id="UP001549047"/>
    </source>
</evidence>
<dbReference type="SMART" id="SM00382">
    <property type="entry name" value="AAA"/>
    <property type="match status" value="1"/>
</dbReference>
<dbReference type="PRINTS" id="PR01590">
    <property type="entry name" value="HTHFIS"/>
</dbReference>
<sequence>MSNASTTVLVVDDEPRSLEAIRRVLSDEFEVICAKNAAEAEAVLEGELVQILLCDQRMPGESGVTFLKRARERWPETIRLIISGYTDSDDIIDGVNKAGIYRYITKPWNPDELVACMRECADLWRLQHQAGEVSVEAKPQSDLLQKAVSDKRRVERSKYGFDRLIHVDGSPVAEAISLAKRAADYDVSVLITGASGTGKELLARAIHHQSARADKPFVIENCGALPDDLLESELFGCKKGAFTGAYQDRIGLFELADSGTIFLDEIGETSPAFQVKLLRVLQEGEIRPLGAQRTRKVNVRVIAATNRDLLAEVAAGRFRRDLYYRVAAFPIHMPALKDRAGDIMAIAGHTLTQINQAFGREISGFHPRTLELMSAYAWPGNVRELHNEIQRMVVLSPGNEPLPDRLLSPEIRNGVAAGPSNEMAQGAQQLKDIVAVVEKAAIEASLARHAGNISRTADELGLSRVGLRAKMDRYDLRRDTDDETD</sequence>
<dbReference type="SUPFAM" id="SSF46689">
    <property type="entry name" value="Homeodomain-like"/>
    <property type="match status" value="1"/>
</dbReference>
<evidence type="ECO:0000313" key="10">
    <source>
        <dbReference type="EMBL" id="MET3614183.1"/>
    </source>
</evidence>
<dbReference type="Gene3D" id="1.10.10.60">
    <property type="entry name" value="Homeodomain-like"/>
    <property type="match status" value="1"/>
</dbReference>
<name>A0ABV2J0G3_9HYPH</name>
<dbReference type="InterPro" id="IPR011006">
    <property type="entry name" value="CheY-like_superfamily"/>
</dbReference>